<dbReference type="EMBL" id="MNPV01000011">
    <property type="protein sequence ID" value="ONH40124.1"/>
    <property type="molecule type" value="Genomic_DNA"/>
</dbReference>
<protein>
    <recommendedName>
        <fullName evidence="3">N-acetyltransferase ESCO zinc-finger domain-containing protein</fullName>
    </recommendedName>
</protein>
<evidence type="ECO:0000313" key="2">
    <source>
        <dbReference type="Proteomes" id="UP000188559"/>
    </source>
</evidence>
<evidence type="ECO:0008006" key="3">
    <source>
        <dbReference type="Google" id="ProtNLM"/>
    </source>
</evidence>
<dbReference type="GeneID" id="57374751"/>
<sequence length="209" mass="24570">MQITSIHIKQVKRLAKQLESIYPTLKMGQRLDKAATQYLGIRNYHEVHCLYDKWVMLHVHPSEDADRVSKCAYCEFIFAPDIKENLQSHRKIHEQFHEACVSLGYQPGNYVRRELMKRDGREQAESGQSVEIRVEGVLILLRGWFDRSLADAIHGKYWRKHPTFEAYVAMIQDTVGSSYHDLQRILKERYGYLPCVIQAGNSYWYPEHD</sequence>
<dbReference type="Proteomes" id="UP000188559">
    <property type="component" value="Unassembled WGS sequence"/>
</dbReference>
<accession>A0A1V2J3V8</accession>
<organism evidence="1 2">
    <name type="scientific">Pseudomonas azotoformans</name>
    <dbReference type="NCBI Taxonomy" id="47878"/>
    <lineage>
        <taxon>Bacteria</taxon>
        <taxon>Pseudomonadati</taxon>
        <taxon>Pseudomonadota</taxon>
        <taxon>Gammaproteobacteria</taxon>
        <taxon>Pseudomonadales</taxon>
        <taxon>Pseudomonadaceae</taxon>
        <taxon>Pseudomonas</taxon>
    </lineage>
</organism>
<reference evidence="1 2" key="1">
    <citation type="submission" date="2016-10" db="EMBL/GenBank/DDBJ databases">
        <title>Pseudomonas lactis sp. nov. and Pseudomonas paralactis sp. nov., isolated from bovine raw milk.</title>
        <authorList>
            <person name="Von Neubeck M."/>
            <person name="Huptas C."/>
            <person name="Glueck C."/>
            <person name="Krewinkel M."/>
            <person name="Stoeckel M."/>
            <person name="Stressler T."/>
            <person name="Fischer L."/>
            <person name="Hinrichs J."/>
            <person name="Scherer S."/>
            <person name="Wenning M."/>
        </authorList>
    </citation>
    <scope>NUCLEOTIDE SEQUENCE [LARGE SCALE GENOMIC DNA]</scope>
    <source>
        <strain evidence="1 2">DSM 18862</strain>
    </source>
</reference>
<dbReference type="AlphaFoldDB" id="A0A1V2J3V8"/>
<keyword evidence="2" id="KW-1185">Reference proteome</keyword>
<name>A0A1V2J3V8_PSEAZ</name>
<evidence type="ECO:0000313" key="1">
    <source>
        <dbReference type="EMBL" id="ONH40124.1"/>
    </source>
</evidence>
<proteinExistence type="predicted"/>
<dbReference type="OrthoDB" id="9150086at2"/>
<comment type="caution">
    <text evidence="1">The sequence shown here is derived from an EMBL/GenBank/DDBJ whole genome shotgun (WGS) entry which is preliminary data.</text>
</comment>
<gene>
    <name evidence="1" type="ORF">BLL37_29460</name>
</gene>
<dbReference type="RefSeq" id="WP_071495997.1">
    <property type="nucleotide sequence ID" value="NZ_LT629702.1"/>
</dbReference>